<evidence type="ECO:0000313" key="3">
    <source>
        <dbReference type="Proteomes" id="UP000314294"/>
    </source>
</evidence>
<evidence type="ECO:0000313" key="2">
    <source>
        <dbReference type="EMBL" id="TNN81131.1"/>
    </source>
</evidence>
<name>A0A4Z2ITI5_9TELE</name>
<accession>A0A4Z2ITI5</accession>
<dbReference type="AlphaFoldDB" id="A0A4Z2ITI5"/>
<dbReference type="EMBL" id="SRLO01000049">
    <property type="protein sequence ID" value="TNN81131.1"/>
    <property type="molecule type" value="Genomic_DNA"/>
</dbReference>
<comment type="caution">
    <text evidence="2">The sequence shown here is derived from an EMBL/GenBank/DDBJ whole genome shotgun (WGS) entry which is preliminary data.</text>
</comment>
<reference evidence="2 3" key="1">
    <citation type="submission" date="2019-03" db="EMBL/GenBank/DDBJ databases">
        <title>First draft genome of Liparis tanakae, snailfish: a comprehensive survey of snailfish specific genes.</title>
        <authorList>
            <person name="Kim W."/>
            <person name="Song I."/>
            <person name="Jeong J.-H."/>
            <person name="Kim D."/>
            <person name="Kim S."/>
            <person name="Ryu S."/>
            <person name="Song J.Y."/>
            <person name="Lee S.K."/>
        </authorList>
    </citation>
    <scope>NUCLEOTIDE SEQUENCE [LARGE SCALE GENOMIC DNA]</scope>
    <source>
        <tissue evidence="2">Muscle</tissue>
    </source>
</reference>
<organism evidence="2 3">
    <name type="scientific">Liparis tanakae</name>
    <name type="common">Tanaka's snailfish</name>
    <dbReference type="NCBI Taxonomy" id="230148"/>
    <lineage>
        <taxon>Eukaryota</taxon>
        <taxon>Metazoa</taxon>
        <taxon>Chordata</taxon>
        <taxon>Craniata</taxon>
        <taxon>Vertebrata</taxon>
        <taxon>Euteleostomi</taxon>
        <taxon>Actinopterygii</taxon>
        <taxon>Neopterygii</taxon>
        <taxon>Teleostei</taxon>
        <taxon>Neoteleostei</taxon>
        <taxon>Acanthomorphata</taxon>
        <taxon>Eupercaria</taxon>
        <taxon>Perciformes</taxon>
        <taxon>Cottioidei</taxon>
        <taxon>Cottales</taxon>
        <taxon>Liparidae</taxon>
        <taxon>Liparis</taxon>
    </lineage>
</organism>
<evidence type="ECO:0000256" key="1">
    <source>
        <dbReference type="SAM" id="MobiDB-lite"/>
    </source>
</evidence>
<dbReference type="Proteomes" id="UP000314294">
    <property type="component" value="Unassembled WGS sequence"/>
</dbReference>
<gene>
    <name evidence="2" type="ORF">EYF80_008787</name>
</gene>
<protein>
    <submittedName>
        <fullName evidence="2">Uncharacterized protein</fullName>
    </submittedName>
</protein>
<feature type="region of interest" description="Disordered" evidence="1">
    <location>
        <begin position="81"/>
        <end position="104"/>
    </location>
</feature>
<sequence length="136" mass="15133">MQHELTLTSSKGLRGIVPANHFWFGFCFLAIVLDNPGSRNTSCISTQLEHICVTLSSNRGLCCKAAEYTAFGVVSGVDATPTQDQLNQQGPHQEGPSTGTVDHLAQRHTRRLHVNQSLRQVRDTEDVHFRCFARKE</sequence>
<proteinExistence type="predicted"/>
<feature type="compositionally biased region" description="Polar residues" evidence="1">
    <location>
        <begin position="81"/>
        <end position="100"/>
    </location>
</feature>
<keyword evidence="3" id="KW-1185">Reference proteome</keyword>